<gene>
    <name evidence="1" type="ORF">HanXRQr2_Chr17g0824631</name>
</gene>
<reference evidence="1" key="1">
    <citation type="journal article" date="2017" name="Nature">
        <title>The sunflower genome provides insights into oil metabolism, flowering and Asterid evolution.</title>
        <authorList>
            <person name="Badouin H."/>
            <person name="Gouzy J."/>
            <person name="Grassa C.J."/>
            <person name="Murat F."/>
            <person name="Staton S.E."/>
            <person name="Cottret L."/>
            <person name="Lelandais-Briere C."/>
            <person name="Owens G.L."/>
            <person name="Carrere S."/>
            <person name="Mayjonade B."/>
            <person name="Legrand L."/>
            <person name="Gill N."/>
            <person name="Kane N.C."/>
            <person name="Bowers J.E."/>
            <person name="Hubner S."/>
            <person name="Bellec A."/>
            <person name="Berard A."/>
            <person name="Berges H."/>
            <person name="Blanchet N."/>
            <person name="Boniface M.C."/>
            <person name="Brunel D."/>
            <person name="Catrice O."/>
            <person name="Chaidir N."/>
            <person name="Claudel C."/>
            <person name="Donnadieu C."/>
            <person name="Faraut T."/>
            <person name="Fievet G."/>
            <person name="Helmstetter N."/>
            <person name="King M."/>
            <person name="Knapp S.J."/>
            <person name="Lai Z."/>
            <person name="Le Paslier M.C."/>
            <person name="Lippi Y."/>
            <person name="Lorenzon L."/>
            <person name="Mandel J.R."/>
            <person name="Marage G."/>
            <person name="Marchand G."/>
            <person name="Marquand E."/>
            <person name="Bret-Mestries E."/>
            <person name="Morien E."/>
            <person name="Nambeesan S."/>
            <person name="Nguyen T."/>
            <person name="Pegot-Espagnet P."/>
            <person name="Pouilly N."/>
            <person name="Raftis F."/>
            <person name="Sallet E."/>
            <person name="Schiex T."/>
            <person name="Thomas J."/>
            <person name="Vandecasteele C."/>
            <person name="Vares D."/>
            <person name="Vear F."/>
            <person name="Vautrin S."/>
            <person name="Crespi M."/>
            <person name="Mangin B."/>
            <person name="Burke J.M."/>
            <person name="Salse J."/>
            <person name="Munos S."/>
            <person name="Vincourt P."/>
            <person name="Rieseberg L.H."/>
            <person name="Langlade N.B."/>
        </authorList>
    </citation>
    <scope>NUCLEOTIDE SEQUENCE</scope>
    <source>
        <tissue evidence="1">Leaves</tissue>
    </source>
</reference>
<evidence type="ECO:0000313" key="2">
    <source>
        <dbReference type="Proteomes" id="UP000215914"/>
    </source>
</evidence>
<organism evidence="1 2">
    <name type="scientific">Helianthus annuus</name>
    <name type="common">Common sunflower</name>
    <dbReference type="NCBI Taxonomy" id="4232"/>
    <lineage>
        <taxon>Eukaryota</taxon>
        <taxon>Viridiplantae</taxon>
        <taxon>Streptophyta</taxon>
        <taxon>Embryophyta</taxon>
        <taxon>Tracheophyta</taxon>
        <taxon>Spermatophyta</taxon>
        <taxon>Magnoliopsida</taxon>
        <taxon>eudicotyledons</taxon>
        <taxon>Gunneridae</taxon>
        <taxon>Pentapetalae</taxon>
        <taxon>asterids</taxon>
        <taxon>campanulids</taxon>
        <taxon>Asterales</taxon>
        <taxon>Asteraceae</taxon>
        <taxon>Asteroideae</taxon>
        <taxon>Heliantheae alliance</taxon>
        <taxon>Heliantheae</taxon>
        <taxon>Helianthus</taxon>
    </lineage>
</organism>
<keyword evidence="2" id="KW-1185">Reference proteome</keyword>
<dbReference type="AlphaFoldDB" id="A0A9K3GWY7"/>
<protein>
    <submittedName>
        <fullName evidence="1">Uncharacterized protein</fullName>
    </submittedName>
</protein>
<proteinExistence type="predicted"/>
<dbReference type="EMBL" id="MNCJ02000332">
    <property type="protein sequence ID" value="KAF5757269.1"/>
    <property type="molecule type" value="Genomic_DNA"/>
</dbReference>
<dbReference type="Gramene" id="mRNA:HanXRQr2_Chr17g0824631">
    <property type="protein sequence ID" value="mRNA:HanXRQr2_Chr17g0824631"/>
    <property type="gene ID" value="HanXRQr2_Chr17g0824631"/>
</dbReference>
<evidence type="ECO:0000313" key="1">
    <source>
        <dbReference type="EMBL" id="KAF5757269.1"/>
    </source>
</evidence>
<comment type="caution">
    <text evidence="1">The sequence shown here is derived from an EMBL/GenBank/DDBJ whole genome shotgun (WGS) entry which is preliminary data.</text>
</comment>
<reference evidence="1" key="2">
    <citation type="submission" date="2020-06" db="EMBL/GenBank/DDBJ databases">
        <title>Helianthus annuus Genome sequencing and assembly Release 2.</title>
        <authorList>
            <person name="Gouzy J."/>
            <person name="Langlade N."/>
            <person name="Munos S."/>
        </authorList>
    </citation>
    <scope>NUCLEOTIDE SEQUENCE</scope>
    <source>
        <tissue evidence="1">Leaves</tissue>
    </source>
</reference>
<sequence>MDHPKDPYTNDFGPGLGNVTKEYSTLISHTFDRKWTLWRTWELGTNCG</sequence>
<accession>A0A9K3GWY7</accession>
<name>A0A9K3GWY7_HELAN</name>
<dbReference type="Proteomes" id="UP000215914">
    <property type="component" value="Unassembled WGS sequence"/>
</dbReference>